<dbReference type="EMBL" id="JANSHE010006446">
    <property type="protein sequence ID" value="KAJ2967053.1"/>
    <property type="molecule type" value="Genomic_DNA"/>
</dbReference>
<evidence type="ECO:0000313" key="1">
    <source>
        <dbReference type="EMBL" id="KAJ2967053.1"/>
    </source>
</evidence>
<name>A0ACC1MLE4_9APHY</name>
<sequence length="130" mass="14858">MLHVGIEPARVARGLDFRLNPAFSTRAVLRETRSTLNSITRYVADVRKAREIRASSMYTVVLMSIYRKAKEPAHRRPLLESKKIVLSARSPLPTRATFTPSAAPRGGRQRPRMRRRPPTRLPRQARTSRS</sequence>
<accession>A0ACC1MLE4</accession>
<keyword evidence="2" id="KW-1185">Reference proteome</keyword>
<gene>
    <name evidence="1" type="ORF">NUW54_g13625</name>
</gene>
<dbReference type="Proteomes" id="UP001144978">
    <property type="component" value="Unassembled WGS sequence"/>
</dbReference>
<evidence type="ECO:0000313" key="2">
    <source>
        <dbReference type="Proteomes" id="UP001144978"/>
    </source>
</evidence>
<comment type="caution">
    <text evidence="1">The sequence shown here is derived from an EMBL/GenBank/DDBJ whole genome shotgun (WGS) entry which is preliminary data.</text>
</comment>
<organism evidence="1 2">
    <name type="scientific">Trametes sanguinea</name>
    <dbReference type="NCBI Taxonomy" id="158606"/>
    <lineage>
        <taxon>Eukaryota</taxon>
        <taxon>Fungi</taxon>
        <taxon>Dikarya</taxon>
        <taxon>Basidiomycota</taxon>
        <taxon>Agaricomycotina</taxon>
        <taxon>Agaricomycetes</taxon>
        <taxon>Polyporales</taxon>
        <taxon>Polyporaceae</taxon>
        <taxon>Trametes</taxon>
    </lineage>
</organism>
<protein>
    <submittedName>
        <fullName evidence="1">Uncharacterized protein</fullName>
    </submittedName>
</protein>
<reference evidence="1" key="1">
    <citation type="submission" date="2022-08" db="EMBL/GenBank/DDBJ databases">
        <title>Genome Sequence of Pycnoporus sanguineus.</title>
        <authorList>
            <person name="Buettner E."/>
        </authorList>
    </citation>
    <scope>NUCLEOTIDE SEQUENCE</scope>
    <source>
        <strain evidence="1">CG-C14</strain>
    </source>
</reference>
<proteinExistence type="predicted"/>